<sequence>MHRAEKVTEQKTSKLKKNKDSSVFSFRKFNKIRGLLNSKSSFNSNKNSQRTSPANSGSNTRLFRKKTKRSGPKPTVHFKATTHQTPKEKGFYQSLNKKNEFEFIKSVKMPHYYMKFDEENSFGLFPPNFDSSNANLVARYRATKIWK</sequence>
<dbReference type="AlphaFoldDB" id="A0AAD2DB19"/>
<dbReference type="Proteomes" id="UP001295684">
    <property type="component" value="Unassembled WGS sequence"/>
</dbReference>
<reference evidence="2" key="1">
    <citation type="submission" date="2023-07" db="EMBL/GenBank/DDBJ databases">
        <authorList>
            <consortium name="AG Swart"/>
            <person name="Singh M."/>
            <person name="Singh A."/>
            <person name="Seah K."/>
            <person name="Emmerich C."/>
        </authorList>
    </citation>
    <scope>NUCLEOTIDE SEQUENCE</scope>
    <source>
        <strain evidence="2">DP1</strain>
    </source>
</reference>
<name>A0AAD2DB19_EUPCR</name>
<gene>
    <name evidence="2" type="ORF">ECRASSUSDP1_LOCUS27772</name>
</gene>
<keyword evidence="3" id="KW-1185">Reference proteome</keyword>
<feature type="compositionally biased region" description="Basic and acidic residues" evidence="1">
    <location>
        <begin position="1"/>
        <end position="12"/>
    </location>
</feature>
<protein>
    <submittedName>
        <fullName evidence="2">Uncharacterized protein</fullName>
    </submittedName>
</protein>
<feature type="compositionally biased region" description="Polar residues" evidence="1">
    <location>
        <begin position="49"/>
        <end position="61"/>
    </location>
</feature>
<feature type="region of interest" description="Disordered" evidence="1">
    <location>
        <begin position="1"/>
        <end position="20"/>
    </location>
</feature>
<organism evidence="2 3">
    <name type="scientific">Euplotes crassus</name>
    <dbReference type="NCBI Taxonomy" id="5936"/>
    <lineage>
        <taxon>Eukaryota</taxon>
        <taxon>Sar</taxon>
        <taxon>Alveolata</taxon>
        <taxon>Ciliophora</taxon>
        <taxon>Intramacronucleata</taxon>
        <taxon>Spirotrichea</taxon>
        <taxon>Hypotrichia</taxon>
        <taxon>Euplotida</taxon>
        <taxon>Euplotidae</taxon>
        <taxon>Moneuplotes</taxon>
    </lineage>
</organism>
<proteinExistence type="predicted"/>
<comment type="caution">
    <text evidence="2">The sequence shown here is derived from an EMBL/GenBank/DDBJ whole genome shotgun (WGS) entry which is preliminary data.</text>
</comment>
<evidence type="ECO:0000313" key="3">
    <source>
        <dbReference type="Proteomes" id="UP001295684"/>
    </source>
</evidence>
<evidence type="ECO:0000313" key="2">
    <source>
        <dbReference type="EMBL" id="CAI2386168.1"/>
    </source>
</evidence>
<feature type="compositionally biased region" description="Low complexity" evidence="1">
    <location>
        <begin position="37"/>
        <end position="48"/>
    </location>
</feature>
<evidence type="ECO:0000256" key="1">
    <source>
        <dbReference type="SAM" id="MobiDB-lite"/>
    </source>
</evidence>
<dbReference type="EMBL" id="CAMPGE010028656">
    <property type="protein sequence ID" value="CAI2386168.1"/>
    <property type="molecule type" value="Genomic_DNA"/>
</dbReference>
<feature type="compositionally biased region" description="Basic residues" evidence="1">
    <location>
        <begin position="62"/>
        <end position="71"/>
    </location>
</feature>
<feature type="region of interest" description="Disordered" evidence="1">
    <location>
        <begin position="37"/>
        <end position="91"/>
    </location>
</feature>
<accession>A0AAD2DB19</accession>